<dbReference type="Pfam" id="PF08205">
    <property type="entry name" value="C2-set_2"/>
    <property type="match status" value="1"/>
</dbReference>
<dbReference type="InterPro" id="IPR013162">
    <property type="entry name" value="CD80_C2-set"/>
</dbReference>
<keyword evidence="4 9" id="KW-0472">Membrane</keyword>
<feature type="domain" description="Ig-like" evidence="10">
    <location>
        <begin position="336"/>
        <end position="410"/>
    </location>
</feature>
<dbReference type="Pfam" id="PF07679">
    <property type="entry name" value="I-set"/>
    <property type="match status" value="1"/>
</dbReference>
<feature type="compositionally biased region" description="Basic and acidic residues" evidence="8">
    <location>
        <begin position="568"/>
        <end position="577"/>
    </location>
</feature>
<keyword evidence="3 9" id="KW-1133">Transmembrane helix</keyword>
<feature type="region of interest" description="Disordered" evidence="8">
    <location>
        <begin position="661"/>
        <end position="684"/>
    </location>
</feature>
<feature type="compositionally biased region" description="Polar residues" evidence="8">
    <location>
        <begin position="557"/>
        <end position="567"/>
    </location>
</feature>
<evidence type="ECO:0000256" key="3">
    <source>
        <dbReference type="ARBA" id="ARBA00022989"/>
    </source>
</evidence>
<evidence type="ECO:0000256" key="8">
    <source>
        <dbReference type="SAM" id="MobiDB-lite"/>
    </source>
</evidence>
<dbReference type="SUPFAM" id="SSF48726">
    <property type="entry name" value="Immunoglobulin"/>
    <property type="match status" value="5"/>
</dbReference>
<evidence type="ECO:0000256" key="6">
    <source>
        <dbReference type="ARBA" id="ARBA00023180"/>
    </source>
</evidence>
<feature type="domain" description="Ig-like" evidence="10">
    <location>
        <begin position="421"/>
        <end position="510"/>
    </location>
</feature>
<sequence>MENAKKAGSCVVGRKLVIVITLMSIVFISRGSATQNFIVEPQNTSAIQGSTTILKCTVSDRNGQVQWTKDKFALGTDRNLEWYPRYSMIGTDAPVGRPYAIGEYNLQIIDVQLEDDAIYQCQVGATETVKGIRSQTAKLNVLLPPEPPTIDGGPKIEIVKGRPTNISCRALNGKPAADVTWYRENRRIRKSVFSRSIPKEDGKRVDTIGIVTMNATLDDAGKTIKCLVQNEAMTEPYIVSATIDVQYVPEVHMSINKSETIKEYDFLRITCSGRANPESISWKWYKNNQEILDETRNVLDIPKITRTYHEDTISCEATNEVGSTKRHHKLDVHFGPKFIGSPKHATVDLGDDVSLHCQADGNPTPSIIWTKKGSNHVLGSTPTYKIQSVKKKDMSIYICTATVMGFSEISREIYLLQNGPPRIMSEVQQYASKGDTARVECLTYSAPLPQNIVWLRNGQPINYASSGRFSAKEEDLPFGRKSTLQILNIHEDDFGDFNCSVSNSYGQDIATIKLIEKVVPPLPYIIGGVVGGITVIFVIVLVCVLYNRYKSADTNSVLGSYTDTDSSTENKKREKSDSPSTLMDQWRQDYNKDFYRYSADYDELNYGKENKGNNNSYGFIEPYPLNTYRERQPGEEEYLSANDVIEPVDRYDTLHGYSSFRSTPVPNSQLPPASISGSKLATNV</sequence>
<organism evidence="11 12">
    <name type="scientific">Patella caerulea</name>
    <name type="common">Rayed Mediterranean limpet</name>
    <dbReference type="NCBI Taxonomy" id="87958"/>
    <lineage>
        <taxon>Eukaryota</taxon>
        <taxon>Metazoa</taxon>
        <taxon>Spiralia</taxon>
        <taxon>Lophotrochozoa</taxon>
        <taxon>Mollusca</taxon>
        <taxon>Gastropoda</taxon>
        <taxon>Patellogastropoda</taxon>
        <taxon>Patelloidea</taxon>
        <taxon>Patellidae</taxon>
        <taxon>Patella</taxon>
    </lineage>
</organism>
<evidence type="ECO:0000256" key="4">
    <source>
        <dbReference type="ARBA" id="ARBA00023136"/>
    </source>
</evidence>
<dbReference type="PANTHER" id="PTHR11640:SF31">
    <property type="entry name" value="IRREGULAR CHIASM C-ROUGHEST PROTEIN-RELATED"/>
    <property type="match status" value="1"/>
</dbReference>
<dbReference type="PANTHER" id="PTHR11640">
    <property type="entry name" value="NEPHRIN"/>
    <property type="match status" value="1"/>
</dbReference>
<evidence type="ECO:0000256" key="9">
    <source>
        <dbReference type="SAM" id="Phobius"/>
    </source>
</evidence>
<feature type="transmembrane region" description="Helical" evidence="9">
    <location>
        <begin position="522"/>
        <end position="546"/>
    </location>
</feature>
<evidence type="ECO:0000313" key="11">
    <source>
        <dbReference type="EMBL" id="KAK6173116.1"/>
    </source>
</evidence>
<dbReference type="Proteomes" id="UP001347796">
    <property type="component" value="Unassembled WGS sequence"/>
</dbReference>
<dbReference type="AlphaFoldDB" id="A0AAN8J921"/>
<feature type="domain" description="Ig-like" evidence="10">
    <location>
        <begin position="35"/>
        <end position="140"/>
    </location>
</feature>
<dbReference type="GO" id="GO:0005911">
    <property type="term" value="C:cell-cell junction"/>
    <property type="evidence" value="ECO:0007669"/>
    <property type="project" value="TreeGrafter"/>
</dbReference>
<dbReference type="InterPro" id="IPR051275">
    <property type="entry name" value="Cell_adhesion_signaling"/>
</dbReference>
<feature type="region of interest" description="Disordered" evidence="8">
    <location>
        <begin position="557"/>
        <end position="582"/>
    </location>
</feature>
<dbReference type="Gene3D" id="2.60.40.10">
    <property type="entry name" value="Immunoglobulins"/>
    <property type="match status" value="5"/>
</dbReference>
<dbReference type="InterPro" id="IPR013783">
    <property type="entry name" value="Ig-like_fold"/>
</dbReference>
<proteinExistence type="predicted"/>
<dbReference type="GO" id="GO:0050839">
    <property type="term" value="F:cell adhesion molecule binding"/>
    <property type="evidence" value="ECO:0007669"/>
    <property type="project" value="TreeGrafter"/>
</dbReference>
<dbReference type="InterPro" id="IPR036179">
    <property type="entry name" value="Ig-like_dom_sf"/>
</dbReference>
<accession>A0AAN8J921</accession>
<dbReference type="PROSITE" id="PS50835">
    <property type="entry name" value="IG_LIKE"/>
    <property type="match status" value="5"/>
</dbReference>
<dbReference type="InterPro" id="IPR003598">
    <property type="entry name" value="Ig_sub2"/>
</dbReference>
<evidence type="ECO:0000256" key="1">
    <source>
        <dbReference type="ARBA" id="ARBA00004479"/>
    </source>
</evidence>
<keyword evidence="5" id="KW-1015">Disulfide bond</keyword>
<comment type="caution">
    <text evidence="11">The sequence shown here is derived from an EMBL/GenBank/DDBJ whole genome shotgun (WGS) entry which is preliminary data.</text>
</comment>
<dbReference type="SMART" id="SM00408">
    <property type="entry name" value="IGc2"/>
    <property type="match status" value="4"/>
</dbReference>
<dbReference type="Pfam" id="PF07686">
    <property type="entry name" value="V-set"/>
    <property type="match status" value="1"/>
</dbReference>
<dbReference type="InterPro" id="IPR013106">
    <property type="entry name" value="Ig_V-set"/>
</dbReference>
<protein>
    <recommendedName>
        <fullName evidence="10">Ig-like domain-containing protein</fullName>
    </recommendedName>
</protein>
<dbReference type="Pfam" id="PF13895">
    <property type="entry name" value="Ig_2"/>
    <property type="match status" value="1"/>
</dbReference>
<dbReference type="Pfam" id="PF13927">
    <property type="entry name" value="Ig_3"/>
    <property type="match status" value="1"/>
</dbReference>
<dbReference type="InterPro" id="IPR013098">
    <property type="entry name" value="Ig_I-set"/>
</dbReference>
<reference evidence="11 12" key="1">
    <citation type="submission" date="2024-01" db="EMBL/GenBank/DDBJ databases">
        <title>The genome of the rayed Mediterranean limpet Patella caerulea (Linnaeus, 1758).</title>
        <authorList>
            <person name="Anh-Thu Weber A."/>
            <person name="Halstead-Nussloch G."/>
        </authorList>
    </citation>
    <scope>NUCLEOTIDE SEQUENCE [LARGE SCALE GENOMIC DNA]</scope>
    <source>
        <strain evidence="11">AATW-2023a</strain>
        <tissue evidence="11">Whole specimen</tissue>
    </source>
</reference>
<dbReference type="SMART" id="SM00409">
    <property type="entry name" value="IG"/>
    <property type="match status" value="5"/>
</dbReference>
<evidence type="ECO:0000256" key="2">
    <source>
        <dbReference type="ARBA" id="ARBA00022692"/>
    </source>
</evidence>
<keyword evidence="7" id="KW-0393">Immunoglobulin domain</keyword>
<evidence type="ECO:0000313" key="12">
    <source>
        <dbReference type="Proteomes" id="UP001347796"/>
    </source>
</evidence>
<feature type="domain" description="Ig-like" evidence="10">
    <location>
        <begin position="145"/>
        <end position="240"/>
    </location>
</feature>
<evidence type="ECO:0000259" key="10">
    <source>
        <dbReference type="PROSITE" id="PS50835"/>
    </source>
</evidence>
<dbReference type="InterPro" id="IPR007110">
    <property type="entry name" value="Ig-like_dom"/>
</dbReference>
<dbReference type="GO" id="GO:0005886">
    <property type="term" value="C:plasma membrane"/>
    <property type="evidence" value="ECO:0007669"/>
    <property type="project" value="TreeGrafter"/>
</dbReference>
<dbReference type="EMBL" id="JAZGQO010000011">
    <property type="protein sequence ID" value="KAK6173116.1"/>
    <property type="molecule type" value="Genomic_DNA"/>
</dbReference>
<evidence type="ECO:0000256" key="5">
    <source>
        <dbReference type="ARBA" id="ARBA00023157"/>
    </source>
</evidence>
<dbReference type="GO" id="GO:0098609">
    <property type="term" value="P:cell-cell adhesion"/>
    <property type="evidence" value="ECO:0007669"/>
    <property type="project" value="TreeGrafter"/>
</dbReference>
<keyword evidence="6" id="KW-0325">Glycoprotein</keyword>
<feature type="domain" description="Ig-like" evidence="10">
    <location>
        <begin position="249"/>
        <end position="331"/>
    </location>
</feature>
<keyword evidence="12" id="KW-1185">Reference proteome</keyword>
<gene>
    <name evidence="11" type="ORF">SNE40_016635</name>
</gene>
<name>A0AAN8J921_PATCE</name>
<comment type="subcellular location">
    <subcellularLocation>
        <location evidence="1">Membrane</location>
        <topology evidence="1">Single-pass type I membrane protein</topology>
    </subcellularLocation>
</comment>
<keyword evidence="2 9" id="KW-0812">Transmembrane</keyword>
<evidence type="ECO:0000256" key="7">
    <source>
        <dbReference type="ARBA" id="ARBA00023319"/>
    </source>
</evidence>
<dbReference type="InterPro" id="IPR003599">
    <property type="entry name" value="Ig_sub"/>
</dbReference>